<accession>T1AR32</accession>
<dbReference type="AlphaFoldDB" id="T1AR32"/>
<dbReference type="Gene3D" id="3.30.70.1380">
    <property type="entry name" value="Transcriptional regulatory protein pf0864 domain like"/>
    <property type="match status" value="1"/>
</dbReference>
<evidence type="ECO:0000256" key="1">
    <source>
        <dbReference type="ARBA" id="ARBA00022596"/>
    </source>
</evidence>
<dbReference type="InterPro" id="IPR002822">
    <property type="entry name" value="Ni_insertion"/>
</dbReference>
<protein>
    <submittedName>
        <fullName evidence="2">Protein containing DUF111</fullName>
    </submittedName>
</protein>
<dbReference type="Pfam" id="PF01969">
    <property type="entry name" value="Ni_insertion"/>
    <property type="match status" value="1"/>
</dbReference>
<reference evidence="2" key="2">
    <citation type="journal article" date="2014" name="ISME J.">
        <title>Microbial stratification in low pH oxic and suboxic macroscopic growths along an acid mine drainage.</title>
        <authorList>
            <person name="Mendez-Garcia C."/>
            <person name="Mesa V."/>
            <person name="Sprenger R.R."/>
            <person name="Richter M."/>
            <person name="Diez M.S."/>
            <person name="Solano J."/>
            <person name="Bargiela R."/>
            <person name="Golyshina O.V."/>
            <person name="Manteca A."/>
            <person name="Ramos J.L."/>
            <person name="Gallego J.R."/>
            <person name="Llorente I."/>
            <person name="Martins Dos Santos V.A."/>
            <person name="Jensen O.N."/>
            <person name="Pelaez A.I."/>
            <person name="Sanchez J."/>
            <person name="Ferrer M."/>
        </authorList>
    </citation>
    <scope>NUCLEOTIDE SEQUENCE</scope>
</reference>
<comment type="caution">
    <text evidence="2">The sequence shown here is derived from an EMBL/GenBank/DDBJ whole genome shotgun (WGS) entry which is preliminary data.</text>
</comment>
<keyword evidence="1" id="KW-0533">Nickel</keyword>
<organism evidence="2">
    <name type="scientific">mine drainage metagenome</name>
    <dbReference type="NCBI Taxonomy" id="410659"/>
    <lineage>
        <taxon>unclassified sequences</taxon>
        <taxon>metagenomes</taxon>
        <taxon>ecological metagenomes</taxon>
    </lineage>
</organism>
<gene>
    <name evidence="2" type="ORF">B1B_08030</name>
</gene>
<feature type="non-terminal residue" evidence="2">
    <location>
        <position position="1"/>
    </location>
</feature>
<proteinExistence type="predicted"/>
<name>T1AR32_9ZZZZ</name>
<dbReference type="PANTHER" id="PTHR36566">
    <property type="entry name" value="NICKEL INSERTION PROTEIN-RELATED"/>
    <property type="match status" value="1"/>
</dbReference>
<evidence type="ECO:0000313" key="2">
    <source>
        <dbReference type="EMBL" id="EQD59822.1"/>
    </source>
</evidence>
<dbReference type="PANTHER" id="PTHR36566:SF1">
    <property type="entry name" value="PYRIDINIUM-3,5-BISTHIOCARBOXYLIC ACID MONONUCLEOTIDE NICKEL INSERTION PROTEIN"/>
    <property type="match status" value="1"/>
</dbReference>
<sequence length="141" mass="15086">PLVLLEANVDDATGEELADAIAALLDGGASDAWTTPVLMKKGRPGHVVSVLAELPRSHALRSTLLRHTGSLGARAHLVDRYAVERELLEVDLDGTIVGVKVTTGRVKVEHDDAAAIARRDGVPVRDVVQRALRAYEQTSQP</sequence>
<dbReference type="EMBL" id="AUZY01005185">
    <property type="protein sequence ID" value="EQD59822.1"/>
    <property type="molecule type" value="Genomic_DNA"/>
</dbReference>
<reference evidence="2" key="1">
    <citation type="submission" date="2013-08" db="EMBL/GenBank/DDBJ databases">
        <authorList>
            <person name="Mendez C."/>
            <person name="Richter M."/>
            <person name="Ferrer M."/>
            <person name="Sanchez J."/>
        </authorList>
    </citation>
    <scope>NUCLEOTIDE SEQUENCE</scope>
</reference>